<evidence type="ECO:0008006" key="4">
    <source>
        <dbReference type="Google" id="ProtNLM"/>
    </source>
</evidence>
<sequence>MCVGVPLKIVEAGDFVARGEGRNGIEDVNLMLIGSQPVGTWVLNFLGSAREVISEQDAAQINSALDGLTAIMNGEETIDVDRYFPDIANL</sequence>
<comment type="similarity">
    <text evidence="1">Belongs to the HupF/HypC family.</text>
</comment>
<dbReference type="SUPFAM" id="SSF159127">
    <property type="entry name" value="HupF/HypC-like"/>
    <property type="match status" value="1"/>
</dbReference>
<dbReference type="GO" id="GO:0051604">
    <property type="term" value="P:protein maturation"/>
    <property type="evidence" value="ECO:0007669"/>
    <property type="project" value="TreeGrafter"/>
</dbReference>
<name>A0A1E5Q587_9PROT</name>
<dbReference type="InterPro" id="IPR019812">
    <property type="entry name" value="Hydgase_assmbl_chp_CS"/>
</dbReference>
<evidence type="ECO:0000313" key="3">
    <source>
        <dbReference type="Proteomes" id="UP000095347"/>
    </source>
</evidence>
<dbReference type="AlphaFoldDB" id="A0A1E5Q587"/>
<dbReference type="PANTHER" id="PTHR35177">
    <property type="entry name" value="HYDROGENASE MATURATION FACTOR HYBG"/>
    <property type="match status" value="1"/>
</dbReference>
<organism evidence="2 3">
    <name type="scientific">Magnetovibrio blakemorei</name>
    <dbReference type="NCBI Taxonomy" id="28181"/>
    <lineage>
        <taxon>Bacteria</taxon>
        <taxon>Pseudomonadati</taxon>
        <taxon>Pseudomonadota</taxon>
        <taxon>Alphaproteobacteria</taxon>
        <taxon>Rhodospirillales</taxon>
        <taxon>Magnetovibrionaceae</taxon>
        <taxon>Magnetovibrio</taxon>
    </lineage>
</organism>
<dbReference type="NCBIfam" id="TIGR00074">
    <property type="entry name" value="hypC_hupF"/>
    <property type="match status" value="1"/>
</dbReference>
<keyword evidence="3" id="KW-1185">Reference proteome</keyword>
<proteinExistence type="inferred from homology"/>
<dbReference type="Proteomes" id="UP000095347">
    <property type="component" value="Unassembled WGS sequence"/>
</dbReference>
<reference evidence="3" key="1">
    <citation type="submission" date="2016-07" db="EMBL/GenBank/DDBJ databases">
        <authorList>
            <person name="Florea S."/>
            <person name="Webb J.S."/>
            <person name="Jaromczyk J."/>
            <person name="Schardl C.L."/>
        </authorList>
    </citation>
    <scope>NUCLEOTIDE SEQUENCE [LARGE SCALE GENOMIC DNA]</scope>
    <source>
        <strain evidence="3">MV-1</strain>
    </source>
</reference>
<dbReference type="PROSITE" id="PS01097">
    <property type="entry name" value="HUPF_HYPC"/>
    <property type="match status" value="1"/>
</dbReference>
<dbReference type="GO" id="GO:0005506">
    <property type="term" value="F:iron ion binding"/>
    <property type="evidence" value="ECO:0007669"/>
    <property type="project" value="TreeGrafter"/>
</dbReference>
<protein>
    <recommendedName>
        <fullName evidence="4">Hydrogenase</fullName>
    </recommendedName>
</protein>
<dbReference type="PRINTS" id="PR00445">
    <property type="entry name" value="HUPFHYPC"/>
</dbReference>
<dbReference type="GO" id="GO:1902670">
    <property type="term" value="F:carbon dioxide binding"/>
    <property type="evidence" value="ECO:0007669"/>
    <property type="project" value="TreeGrafter"/>
</dbReference>
<dbReference type="InterPro" id="IPR001109">
    <property type="entry name" value="Hydrogenase_HupF/HypC"/>
</dbReference>
<dbReference type="EMBL" id="MCGG01000052">
    <property type="protein sequence ID" value="OEJ65336.1"/>
    <property type="molecule type" value="Genomic_DNA"/>
</dbReference>
<accession>A0A1E5Q587</accession>
<dbReference type="STRING" id="28181.BEN30_14555"/>
<gene>
    <name evidence="2" type="ORF">BEN30_14555</name>
</gene>
<dbReference type="Gene3D" id="2.30.30.140">
    <property type="match status" value="1"/>
</dbReference>
<dbReference type="PANTHER" id="PTHR35177:SF2">
    <property type="entry name" value="HYDROGENASE MATURATION FACTOR HYBG"/>
    <property type="match status" value="1"/>
</dbReference>
<comment type="caution">
    <text evidence="2">The sequence shown here is derived from an EMBL/GenBank/DDBJ whole genome shotgun (WGS) entry which is preliminary data.</text>
</comment>
<evidence type="ECO:0000313" key="2">
    <source>
        <dbReference type="EMBL" id="OEJ65336.1"/>
    </source>
</evidence>
<evidence type="ECO:0000256" key="1">
    <source>
        <dbReference type="ARBA" id="ARBA00006018"/>
    </source>
</evidence>
<dbReference type="Pfam" id="PF01455">
    <property type="entry name" value="HupF_HypC"/>
    <property type="match status" value="1"/>
</dbReference>